<protein>
    <submittedName>
        <fullName evidence="2">Uncharacterized protein</fullName>
    </submittedName>
</protein>
<reference evidence="2" key="1">
    <citation type="journal article" date="2014" name="Int. J. Syst. Evol. Microbiol.">
        <title>Complete genome of a new Firmicutes species belonging to the dominant human colonic microbiota ('Ruminococcus bicirculans') reveals two chromosomes and a selective capacity to utilize plant glucans.</title>
        <authorList>
            <consortium name="NISC Comparative Sequencing Program"/>
            <person name="Wegmann U."/>
            <person name="Louis P."/>
            <person name="Goesmann A."/>
            <person name="Henrissat B."/>
            <person name="Duncan S.H."/>
            <person name="Flint H.J."/>
        </authorList>
    </citation>
    <scope>NUCLEOTIDE SEQUENCE</scope>
    <source>
        <strain evidence="2">JCM 9651</strain>
    </source>
</reference>
<accession>A0ABP6SNE0</accession>
<name>A0ABP6SNE0_9ACTN</name>
<dbReference type="EMBL" id="BAAAYL010000001">
    <property type="protein sequence ID" value="GAA3380306.1"/>
    <property type="molecule type" value="Genomic_DNA"/>
</dbReference>
<reference evidence="2" key="3">
    <citation type="submission" date="2023-12" db="EMBL/GenBank/DDBJ databases">
        <authorList>
            <person name="Sun Q."/>
            <person name="Inoue M."/>
        </authorList>
    </citation>
    <scope>NUCLEOTIDE SEQUENCE</scope>
    <source>
        <strain evidence="2">JCM 9651</strain>
    </source>
</reference>
<reference evidence="3" key="2">
    <citation type="journal article" date="2019" name="Int. J. Syst. Evol. Microbiol.">
        <title>The Global Catalogue of Microorganisms (GCM) 10K type strain sequencing project: providing services to taxonomists for standard genome sequencing and annotation.</title>
        <authorList>
            <consortium name="The Broad Institute Genomics Platform"/>
            <consortium name="The Broad Institute Genome Sequencing Center for Infectious Disease"/>
            <person name="Wu L."/>
            <person name="Ma J."/>
        </authorList>
    </citation>
    <scope>NUCLEOTIDE SEQUENCE [LARGE SCALE GENOMIC DNA]</scope>
    <source>
        <strain evidence="3">JCM 9651</strain>
    </source>
</reference>
<evidence type="ECO:0000313" key="1">
    <source>
        <dbReference type="EMBL" id="GAA3367391.1"/>
    </source>
</evidence>
<dbReference type="RefSeq" id="WP_345033739.1">
    <property type="nucleotide sequence ID" value="NZ_BAAAYL010000001.1"/>
</dbReference>
<keyword evidence="3" id="KW-1185">Reference proteome</keyword>
<gene>
    <name evidence="1" type="ORF">GCM10020367_01450</name>
    <name evidence="2" type="ORF">GCM10020367_67390</name>
</gene>
<proteinExistence type="predicted"/>
<evidence type="ECO:0000313" key="2">
    <source>
        <dbReference type="EMBL" id="GAA3380306.1"/>
    </source>
</evidence>
<organism evidence="2 3">
    <name type="scientific">Streptomyces sannanensis</name>
    <dbReference type="NCBI Taxonomy" id="285536"/>
    <lineage>
        <taxon>Bacteria</taxon>
        <taxon>Bacillati</taxon>
        <taxon>Actinomycetota</taxon>
        <taxon>Actinomycetes</taxon>
        <taxon>Kitasatosporales</taxon>
        <taxon>Streptomycetaceae</taxon>
        <taxon>Streptomyces</taxon>
    </lineage>
</organism>
<dbReference type="Proteomes" id="UP001499990">
    <property type="component" value="Unassembled WGS sequence"/>
</dbReference>
<dbReference type="EMBL" id="BAAAYL010000001">
    <property type="protein sequence ID" value="GAA3367391.1"/>
    <property type="molecule type" value="Genomic_DNA"/>
</dbReference>
<evidence type="ECO:0000313" key="3">
    <source>
        <dbReference type="Proteomes" id="UP001499990"/>
    </source>
</evidence>
<comment type="caution">
    <text evidence="2">The sequence shown here is derived from an EMBL/GenBank/DDBJ whole genome shotgun (WGS) entry which is preliminary data.</text>
</comment>
<sequence length="108" mass="11700">MSDELLDLAIATAGGQEPWDTLCGLNIDISIGGPIWASKGWPPDKTFDQILTLDTVREHIVFTPFTRPAQRMVFDAADRVTMQTLDGEPLETLAPARASFKGTLAKGA</sequence>